<accession>E3FIQ7</accession>
<feature type="domain" description="Radical SAM core" evidence="6">
    <location>
        <begin position="1"/>
        <end position="225"/>
    </location>
</feature>
<evidence type="ECO:0000256" key="2">
    <source>
        <dbReference type="ARBA" id="ARBA00022691"/>
    </source>
</evidence>
<evidence type="ECO:0000256" key="1">
    <source>
        <dbReference type="ARBA" id="ARBA00001966"/>
    </source>
</evidence>
<dbReference type="Gene3D" id="3.20.20.70">
    <property type="entry name" value="Aldolase class I"/>
    <property type="match status" value="1"/>
</dbReference>
<evidence type="ECO:0000313" key="8">
    <source>
        <dbReference type="Proteomes" id="UP000001351"/>
    </source>
</evidence>
<dbReference type="GO" id="GO:0003824">
    <property type="term" value="F:catalytic activity"/>
    <property type="evidence" value="ECO:0007669"/>
    <property type="project" value="InterPro"/>
</dbReference>
<dbReference type="GO" id="GO:0046872">
    <property type="term" value="F:metal ion binding"/>
    <property type="evidence" value="ECO:0007669"/>
    <property type="project" value="UniProtKB-KW"/>
</dbReference>
<dbReference type="SFLD" id="SFLDG01067">
    <property type="entry name" value="SPASM/twitch_domain_containing"/>
    <property type="match status" value="1"/>
</dbReference>
<dbReference type="HOGENOM" id="CLU_069595_0_0_7"/>
<dbReference type="SUPFAM" id="SSF102114">
    <property type="entry name" value="Radical SAM enzymes"/>
    <property type="match status" value="1"/>
</dbReference>
<dbReference type="InterPro" id="IPR007197">
    <property type="entry name" value="rSAM"/>
</dbReference>
<dbReference type="CDD" id="cd01335">
    <property type="entry name" value="Radical_SAM"/>
    <property type="match status" value="1"/>
</dbReference>
<evidence type="ECO:0000256" key="3">
    <source>
        <dbReference type="ARBA" id="ARBA00022723"/>
    </source>
</evidence>
<dbReference type="RefSeq" id="WP_013377950.1">
    <property type="nucleotide sequence ID" value="NC_014623.1"/>
</dbReference>
<keyword evidence="4" id="KW-0408">Iron</keyword>
<keyword evidence="2" id="KW-0949">S-adenosyl-L-methionine</keyword>
<protein>
    <submittedName>
        <fullName evidence="7">Radical SAM domain protein</fullName>
    </submittedName>
</protein>
<dbReference type="STRING" id="378806.STAUR_7649"/>
<keyword evidence="5" id="KW-0411">Iron-sulfur</keyword>
<name>E3FIQ7_STIAD</name>
<dbReference type="eggNOG" id="COG0535">
    <property type="taxonomic scope" value="Bacteria"/>
</dbReference>
<organism evidence="7 8">
    <name type="scientific">Stigmatella aurantiaca (strain DW4/3-1)</name>
    <dbReference type="NCBI Taxonomy" id="378806"/>
    <lineage>
        <taxon>Bacteria</taxon>
        <taxon>Pseudomonadati</taxon>
        <taxon>Myxococcota</taxon>
        <taxon>Myxococcia</taxon>
        <taxon>Myxococcales</taxon>
        <taxon>Cystobacterineae</taxon>
        <taxon>Archangiaceae</taxon>
        <taxon>Stigmatella</taxon>
    </lineage>
</organism>
<dbReference type="PROSITE" id="PS51918">
    <property type="entry name" value="RADICAL_SAM"/>
    <property type="match status" value="1"/>
</dbReference>
<dbReference type="PANTHER" id="PTHR11228">
    <property type="entry name" value="RADICAL SAM DOMAIN PROTEIN"/>
    <property type="match status" value="1"/>
</dbReference>
<dbReference type="EMBL" id="CP002271">
    <property type="protein sequence ID" value="ADO75404.1"/>
    <property type="molecule type" value="Genomic_DNA"/>
</dbReference>
<dbReference type="PANTHER" id="PTHR11228:SF7">
    <property type="entry name" value="PQQA PEPTIDE CYCLASE"/>
    <property type="match status" value="1"/>
</dbReference>
<keyword evidence="8" id="KW-1185">Reference proteome</keyword>
<dbReference type="GO" id="GO:0051536">
    <property type="term" value="F:iron-sulfur cluster binding"/>
    <property type="evidence" value="ECO:0007669"/>
    <property type="project" value="UniProtKB-KW"/>
</dbReference>
<evidence type="ECO:0000256" key="5">
    <source>
        <dbReference type="ARBA" id="ARBA00023014"/>
    </source>
</evidence>
<dbReference type="Pfam" id="PF04055">
    <property type="entry name" value="Radical_SAM"/>
    <property type="match status" value="1"/>
</dbReference>
<keyword evidence="3" id="KW-0479">Metal-binding</keyword>
<dbReference type="InterPro" id="IPR013785">
    <property type="entry name" value="Aldolase_TIM"/>
</dbReference>
<dbReference type="AlphaFoldDB" id="E3FIQ7"/>
<comment type="cofactor">
    <cofactor evidence="1">
        <name>[4Fe-4S] cluster</name>
        <dbReference type="ChEBI" id="CHEBI:49883"/>
    </cofactor>
</comment>
<dbReference type="SFLD" id="SFLDS00029">
    <property type="entry name" value="Radical_SAM"/>
    <property type="match status" value="1"/>
</dbReference>
<dbReference type="KEGG" id="sur:STAUR_7649"/>
<evidence type="ECO:0000256" key="4">
    <source>
        <dbReference type="ARBA" id="ARBA00023004"/>
    </source>
</evidence>
<proteinExistence type="predicted"/>
<gene>
    <name evidence="7" type="ordered locus">STAUR_7649</name>
</gene>
<dbReference type="Proteomes" id="UP000001351">
    <property type="component" value="Chromosome"/>
</dbReference>
<evidence type="ECO:0000313" key="7">
    <source>
        <dbReference type="EMBL" id="ADO75404.1"/>
    </source>
</evidence>
<evidence type="ECO:0000259" key="6">
    <source>
        <dbReference type="PROSITE" id="PS51918"/>
    </source>
</evidence>
<dbReference type="InterPro" id="IPR050377">
    <property type="entry name" value="Radical_SAM_PqqE_MftC-like"/>
</dbReference>
<sequence length="339" mass="37671">MATKIEMIIWDMTYACPLRCTHCYSESGRRPAVARREDVLRIAEEIIRVNPRDVELSGGEPFLAPGWEEAVQRLSGAGIAVNLYTSGWSMDMALAKRLAGTVSRVCVSVDGARARTHDAIRGREGSFERAMGALELLARQRRERLARGEPCYALRVEMTVTRSNLAETEQLVQELGERFPGLSSFRLGMVIPAGLASEEDFEERELLTDAEGLALLESQPRLAALAPPGVRVGVTDVRPFFAQLAPGAPMLPMAHLEPDGQLRAFETCEAKVGSVLEEPLEVLWERALAWRRDAFVVEQFGAIRTLQDWARASRALDRHFGSAEDLARLARRTRRTLTS</sequence>
<reference evidence="7 8" key="1">
    <citation type="journal article" date="2011" name="Mol. Biol. Evol.">
        <title>Comparative genomic analysis of fruiting body formation in Myxococcales.</title>
        <authorList>
            <person name="Huntley S."/>
            <person name="Hamann N."/>
            <person name="Wegener-Feldbrugge S."/>
            <person name="Treuner-Lange A."/>
            <person name="Kube M."/>
            <person name="Reinhardt R."/>
            <person name="Klages S."/>
            <person name="Muller R."/>
            <person name="Ronning C.M."/>
            <person name="Nierman W.C."/>
            <person name="Sogaard-Andersen L."/>
        </authorList>
    </citation>
    <scope>NUCLEOTIDE SEQUENCE [LARGE SCALE GENOMIC DNA]</scope>
    <source>
        <strain evidence="7 8">DW4/3-1</strain>
    </source>
</reference>
<dbReference type="InterPro" id="IPR058240">
    <property type="entry name" value="rSAM_sf"/>
</dbReference>